<dbReference type="GO" id="GO:0004623">
    <property type="term" value="F:phospholipase A2 activity"/>
    <property type="evidence" value="ECO:0007669"/>
    <property type="project" value="InterPro"/>
</dbReference>
<comment type="caution">
    <text evidence="2">The sequence shown here is derived from an EMBL/GenBank/DDBJ whole genome shotgun (WGS) entry which is preliminary data.</text>
</comment>
<dbReference type="InterPro" id="IPR036444">
    <property type="entry name" value="PLipase_A2_dom_sf"/>
</dbReference>
<feature type="chain" id="PRO_5039586152" evidence="1">
    <location>
        <begin position="36"/>
        <end position="190"/>
    </location>
</feature>
<dbReference type="GO" id="GO:0006644">
    <property type="term" value="P:phospholipid metabolic process"/>
    <property type="evidence" value="ECO:0007669"/>
    <property type="project" value="InterPro"/>
</dbReference>
<reference evidence="2" key="2">
    <citation type="submission" date="2021-04" db="EMBL/GenBank/DDBJ databases">
        <authorList>
            <person name="Gilroy R."/>
        </authorList>
    </citation>
    <scope>NUCLEOTIDE SEQUENCE</scope>
    <source>
        <strain evidence="2">CHK32-1732</strain>
    </source>
</reference>
<dbReference type="GO" id="GO:0050482">
    <property type="term" value="P:arachidonate secretion"/>
    <property type="evidence" value="ECO:0007669"/>
    <property type="project" value="InterPro"/>
</dbReference>
<dbReference type="SUPFAM" id="SSF48619">
    <property type="entry name" value="Phospholipase A2, PLA2"/>
    <property type="match status" value="1"/>
</dbReference>
<dbReference type="AlphaFoldDB" id="A0A9D1RN58"/>
<keyword evidence="1" id="KW-0732">Signal</keyword>
<dbReference type="Proteomes" id="UP000824190">
    <property type="component" value="Unassembled WGS sequence"/>
</dbReference>
<evidence type="ECO:0000313" key="3">
    <source>
        <dbReference type="Proteomes" id="UP000824190"/>
    </source>
</evidence>
<protein>
    <submittedName>
        <fullName evidence="2">Uncharacterized protein</fullName>
    </submittedName>
</protein>
<evidence type="ECO:0000313" key="2">
    <source>
        <dbReference type="EMBL" id="HIW90460.1"/>
    </source>
</evidence>
<sequence>MTRTLNRTRSSRSASIVVAAGAALTVAMVPMVAAAATPPPEVQDAPAVRSGVGAVAAAEALAAGESGASYISGELVDELGYTPQVEDGLAMNPQGDCSSPVTLPASFEPACRTHDLGYDLLRVADRTGEHIPSELRSHLDRQMADRMRASCDTAGCKAMSVAAHVGVGLNTTRQGNGAPVSEPWLEWLPW</sequence>
<evidence type="ECO:0000256" key="1">
    <source>
        <dbReference type="SAM" id="SignalP"/>
    </source>
</evidence>
<accession>A0A9D1RN58</accession>
<name>A0A9D1RN58_9CORY</name>
<dbReference type="EMBL" id="DXGC01000018">
    <property type="protein sequence ID" value="HIW90460.1"/>
    <property type="molecule type" value="Genomic_DNA"/>
</dbReference>
<proteinExistence type="predicted"/>
<organism evidence="2 3">
    <name type="scientific">Candidatus Corynebacterium avicola</name>
    <dbReference type="NCBI Taxonomy" id="2838527"/>
    <lineage>
        <taxon>Bacteria</taxon>
        <taxon>Bacillati</taxon>
        <taxon>Actinomycetota</taxon>
        <taxon>Actinomycetes</taxon>
        <taxon>Mycobacteriales</taxon>
        <taxon>Corynebacteriaceae</taxon>
        <taxon>Corynebacterium</taxon>
    </lineage>
</organism>
<feature type="signal peptide" evidence="1">
    <location>
        <begin position="1"/>
        <end position="35"/>
    </location>
</feature>
<dbReference type="Gene3D" id="1.20.90.10">
    <property type="entry name" value="Phospholipase A2 domain"/>
    <property type="match status" value="1"/>
</dbReference>
<gene>
    <name evidence="2" type="ORF">H9870_02170</name>
</gene>
<reference evidence="2" key="1">
    <citation type="journal article" date="2021" name="PeerJ">
        <title>Extensive microbial diversity within the chicken gut microbiome revealed by metagenomics and culture.</title>
        <authorList>
            <person name="Gilroy R."/>
            <person name="Ravi A."/>
            <person name="Getino M."/>
            <person name="Pursley I."/>
            <person name="Horton D.L."/>
            <person name="Alikhan N.F."/>
            <person name="Baker D."/>
            <person name="Gharbi K."/>
            <person name="Hall N."/>
            <person name="Watson M."/>
            <person name="Adriaenssens E.M."/>
            <person name="Foster-Nyarko E."/>
            <person name="Jarju S."/>
            <person name="Secka A."/>
            <person name="Antonio M."/>
            <person name="Oren A."/>
            <person name="Chaudhuri R.R."/>
            <person name="La Ragione R."/>
            <person name="Hildebrand F."/>
            <person name="Pallen M.J."/>
        </authorList>
    </citation>
    <scope>NUCLEOTIDE SEQUENCE</scope>
    <source>
        <strain evidence="2">CHK32-1732</strain>
    </source>
</reference>